<name>A0A5B7HVB4_PORTR</name>
<evidence type="ECO:0000313" key="2">
    <source>
        <dbReference type="EMBL" id="MPC72648.1"/>
    </source>
</evidence>
<reference evidence="2 3" key="1">
    <citation type="submission" date="2019-05" db="EMBL/GenBank/DDBJ databases">
        <title>Another draft genome of Portunus trituberculatus and its Hox gene families provides insights of decapod evolution.</title>
        <authorList>
            <person name="Jeong J.-H."/>
            <person name="Song I."/>
            <person name="Kim S."/>
            <person name="Choi T."/>
            <person name="Kim D."/>
            <person name="Ryu S."/>
            <person name="Kim W."/>
        </authorList>
    </citation>
    <scope>NUCLEOTIDE SEQUENCE [LARGE SCALE GENOMIC DNA]</scope>
    <source>
        <tissue evidence="2">Muscle</tissue>
    </source>
</reference>
<keyword evidence="1" id="KW-0812">Transmembrane</keyword>
<dbReference type="Proteomes" id="UP000324222">
    <property type="component" value="Unassembled WGS sequence"/>
</dbReference>
<comment type="caution">
    <text evidence="2">The sequence shown here is derived from an EMBL/GenBank/DDBJ whole genome shotgun (WGS) entry which is preliminary data.</text>
</comment>
<evidence type="ECO:0000256" key="1">
    <source>
        <dbReference type="SAM" id="Phobius"/>
    </source>
</evidence>
<sequence>MFCQPYGQLSSADLGSIESELVARKHHCETPNFFNDDLEDFQDKNLSNKKEVPCSAVNRQGPLECSGNLMNILRQEHTGYDKFLFWILFYFFFPYSVDLVPST</sequence>
<dbReference type="AlphaFoldDB" id="A0A5B7HVB4"/>
<gene>
    <name evidence="2" type="ORF">E2C01_066960</name>
</gene>
<organism evidence="2 3">
    <name type="scientific">Portunus trituberculatus</name>
    <name type="common">Swimming crab</name>
    <name type="synonym">Neptunus trituberculatus</name>
    <dbReference type="NCBI Taxonomy" id="210409"/>
    <lineage>
        <taxon>Eukaryota</taxon>
        <taxon>Metazoa</taxon>
        <taxon>Ecdysozoa</taxon>
        <taxon>Arthropoda</taxon>
        <taxon>Crustacea</taxon>
        <taxon>Multicrustacea</taxon>
        <taxon>Malacostraca</taxon>
        <taxon>Eumalacostraca</taxon>
        <taxon>Eucarida</taxon>
        <taxon>Decapoda</taxon>
        <taxon>Pleocyemata</taxon>
        <taxon>Brachyura</taxon>
        <taxon>Eubrachyura</taxon>
        <taxon>Portunoidea</taxon>
        <taxon>Portunidae</taxon>
        <taxon>Portuninae</taxon>
        <taxon>Portunus</taxon>
    </lineage>
</organism>
<protein>
    <submittedName>
        <fullName evidence="2">Uncharacterized protein</fullName>
    </submittedName>
</protein>
<keyword evidence="1" id="KW-1133">Transmembrane helix</keyword>
<dbReference type="EMBL" id="VSRR010035121">
    <property type="protein sequence ID" value="MPC72648.1"/>
    <property type="molecule type" value="Genomic_DNA"/>
</dbReference>
<accession>A0A5B7HVB4</accession>
<keyword evidence="3" id="KW-1185">Reference proteome</keyword>
<evidence type="ECO:0000313" key="3">
    <source>
        <dbReference type="Proteomes" id="UP000324222"/>
    </source>
</evidence>
<keyword evidence="1" id="KW-0472">Membrane</keyword>
<feature type="transmembrane region" description="Helical" evidence="1">
    <location>
        <begin position="83"/>
        <end position="100"/>
    </location>
</feature>
<proteinExistence type="predicted"/>